<dbReference type="OrthoDB" id="3650518at2759"/>
<proteinExistence type="predicted"/>
<feature type="compositionally biased region" description="Polar residues" evidence="1">
    <location>
        <begin position="164"/>
        <end position="191"/>
    </location>
</feature>
<feature type="region of interest" description="Disordered" evidence="1">
    <location>
        <begin position="157"/>
        <end position="285"/>
    </location>
</feature>
<dbReference type="AlphaFoldDB" id="A0A2S6CLZ1"/>
<protein>
    <submittedName>
        <fullName evidence="2">Uncharacterized protein</fullName>
    </submittedName>
</protein>
<evidence type="ECO:0000313" key="2">
    <source>
        <dbReference type="EMBL" id="PPJ60721.1"/>
    </source>
</evidence>
<evidence type="ECO:0000256" key="1">
    <source>
        <dbReference type="SAM" id="MobiDB-lite"/>
    </source>
</evidence>
<dbReference type="Proteomes" id="UP000237631">
    <property type="component" value="Unassembled WGS sequence"/>
</dbReference>
<accession>A0A2S6CLZ1</accession>
<organism evidence="2 3">
    <name type="scientific">Cercospora berteroae</name>
    <dbReference type="NCBI Taxonomy" id="357750"/>
    <lineage>
        <taxon>Eukaryota</taxon>
        <taxon>Fungi</taxon>
        <taxon>Dikarya</taxon>
        <taxon>Ascomycota</taxon>
        <taxon>Pezizomycotina</taxon>
        <taxon>Dothideomycetes</taxon>
        <taxon>Dothideomycetidae</taxon>
        <taxon>Mycosphaerellales</taxon>
        <taxon>Mycosphaerellaceae</taxon>
        <taxon>Cercospora</taxon>
    </lineage>
</organism>
<name>A0A2S6CLZ1_9PEZI</name>
<gene>
    <name evidence="2" type="ORF">CBER1_03482</name>
</gene>
<comment type="caution">
    <text evidence="2">The sequence shown here is derived from an EMBL/GenBank/DDBJ whole genome shotgun (WGS) entry which is preliminary data.</text>
</comment>
<dbReference type="EMBL" id="PNEN01000230">
    <property type="protein sequence ID" value="PPJ60721.1"/>
    <property type="molecule type" value="Genomic_DNA"/>
</dbReference>
<sequence>MGRPAWQIEERRDNLWMHTETDLDKFQIHDIMGRIYGEVWRNSDRRKYTVKDIHDEFMSRWKKGHRHDRYRTIDPESGAYDTEEANARSNTRNRVTAAAAQTGGSNWLKEDNNGVLASANAPITFNLVKVPYVRDPGTFDAAFARANGTGLLARITGGGRASSEIPSAGSSTQARPSRKQNAPASSSNVTPKRSKTARSTPIEDDGSTEAGSDDKSESVAEEELVDESLSGGPEHGRAGGNDWWSLLGGEVGERPYEPFADGKPTDWPSEENPPPSTDARRCYRG</sequence>
<evidence type="ECO:0000313" key="3">
    <source>
        <dbReference type="Proteomes" id="UP000237631"/>
    </source>
</evidence>
<reference evidence="3" key="1">
    <citation type="journal article" date="2017" name="bioRxiv">
        <title>Conservation of a gene cluster reveals novel cercosporin biosynthetic mechanisms and extends production to the genus Colletotrichum.</title>
        <authorList>
            <person name="de Jonge R."/>
            <person name="Ebert M.K."/>
            <person name="Huitt-Roehl C.R."/>
            <person name="Pal P."/>
            <person name="Suttle J.C."/>
            <person name="Spanner R.E."/>
            <person name="Neubauer J.D."/>
            <person name="Jurick W.M.II."/>
            <person name="Stott K.A."/>
            <person name="Secor G.A."/>
            <person name="Thomma B.P.H.J."/>
            <person name="Van de Peer Y."/>
            <person name="Townsend C.A."/>
            <person name="Bolton M.D."/>
        </authorList>
    </citation>
    <scope>NUCLEOTIDE SEQUENCE [LARGE SCALE GENOMIC DNA]</scope>
    <source>
        <strain evidence="3">CBS538.71</strain>
    </source>
</reference>
<keyword evidence="3" id="KW-1185">Reference proteome</keyword>